<dbReference type="FunFam" id="3.40.50.720:FF:000084">
    <property type="entry name" value="Short-chain dehydrogenase reductase"/>
    <property type="match status" value="1"/>
</dbReference>
<dbReference type="PANTHER" id="PTHR42760:SF133">
    <property type="entry name" value="3-OXOACYL-[ACYL-CARRIER-PROTEIN] REDUCTASE"/>
    <property type="match status" value="1"/>
</dbReference>
<dbReference type="RefSeq" id="WP_131597073.1">
    <property type="nucleotide sequence ID" value="NZ_SJSL01000004.1"/>
</dbReference>
<dbReference type="GO" id="GO:0006633">
    <property type="term" value="P:fatty acid biosynthetic process"/>
    <property type="evidence" value="ECO:0007669"/>
    <property type="project" value="TreeGrafter"/>
</dbReference>
<gene>
    <name evidence="3" type="ORF">EZ437_16020</name>
</gene>
<dbReference type="NCBIfam" id="NF005559">
    <property type="entry name" value="PRK07231.1"/>
    <property type="match status" value="1"/>
</dbReference>
<name>A0A4R0NK52_9SPHI</name>
<evidence type="ECO:0000256" key="1">
    <source>
        <dbReference type="ARBA" id="ARBA00006484"/>
    </source>
</evidence>
<comment type="caution">
    <text evidence="3">The sequence shown here is derived from an EMBL/GenBank/DDBJ whole genome shotgun (WGS) entry which is preliminary data.</text>
</comment>
<evidence type="ECO:0000313" key="3">
    <source>
        <dbReference type="EMBL" id="TCD00218.1"/>
    </source>
</evidence>
<reference evidence="3 4" key="1">
    <citation type="submission" date="2019-02" db="EMBL/GenBank/DDBJ databases">
        <title>Pedobacter sp. RP-1-14 sp. nov., isolated from Arctic soil.</title>
        <authorList>
            <person name="Dahal R.H."/>
        </authorList>
    </citation>
    <scope>NUCLEOTIDE SEQUENCE [LARGE SCALE GENOMIC DNA]</scope>
    <source>
        <strain evidence="3 4">RP-1-14</strain>
    </source>
</reference>
<evidence type="ECO:0000313" key="4">
    <source>
        <dbReference type="Proteomes" id="UP000293347"/>
    </source>
</evidence>
<dbReference type="CDD" id="cd05233">
    <property type="entry name" value="SDR_c"/>
    <property type="match status" value="1"/>
</dbReference>
<dbReference type="PANTHER" id="PTHR42760">
    <property type="entry name" value="SHORT-CHAIN DEHYDROGENASES/REDUCTASES FAMILY MEMBER"/>
    <property type="match status" value="1"/>
</dbReference>
<dbReference type="InterPro" id="IPR002347">
    <property type="entry name" value="SDR_fam"/>
</dbReference>
<dbReference type="PRINTS" id="PR00081">
    <property type="entry name" value="GDHRDH"/>
</dbReference>
<dbReference type="GO" id="GO:0048038">
    <property type="term" value="F:quinone binding"/>
    <property type="evidence" value="ECO:0007669"/>
    <property type="project" value="TreeGrafter"/>
</dbReference>
<comment type="similarity">
    <text evidence="1">Belongs to the short-chain dehydrogenases/reductases (SDR) family.</text>
</comment>
<dbReference type="GO" id="GO:0016616">
    <property type="term" value="F:oxidoreductase activity, acting on the CH-OH group of donors, NAD or NADP as acceptor"/>
    <property type="evidence" value="ECO:0007669"/>
    <property type="project" value="TreeGrafter"/>
</dbReference>
<dbReference type="Proteomes" id="UP000293347">
    <property type="component" value="Unassembled WGS sequence"/>
</dbReference>
<dbReference type="InterPro" id="IPR036291">
    <property type="entry name" value="NAD(P)-bd_dom_sf"/>
</dbReference>
<dbReference type="EMBL" id="SJSL01000004">
    <property type="protein sequence ID" value="TCD00218.1"/>
    <property type="molecule type" value="Genomic_DNA"/>
</dbReference>
<dbReference type="OrthoDB" id="9788235at2"/>
<dbReference type="AlphaFoldDB" id="A0A4R0NK52"/>
<organism evidence="3 4">
    <name type="scientific">Pedobacter psychroterrae</name>
    <dbReference type="NCBI Taxonomy" id="2530453"/>
    <lineage>
        <taxon>Bacteria</taxon>
        <taxon>Pseudomonadati</taxon>
        <taxon>Bacteroidota</taxon>
        <taxon>Sphingobacteriia</taxon>
        <taxon>Sphingobacteriales</taxon>
        <taxon>Sphingobacteriaceae</taxon>
        <taxon>Pedobacter</taxon>
    </lineage>
</organism>
<dbReference type="Pfam" id="PF13561">
    <property type="entry name" value="adh_short_C2"/>
    <property type="match status" value="1"/>
</dbReference>
<dbReference type="Gene3D" id="3.40.50.720">
    <property type="entry name" value="NAD(P)-binding Rossmann-like Domain"/>
    <property type="match status" value="1"/>
</dbReference>
<proteinExistence type="inferred from homology"/>
<protein>
    <submittedName>
        <fullName evidence="3">SDR family oxidoreductase</fullName>
    </submittedName>
</protein>
<dbReference type="PRINTS" id="PR00080">
    <property type="entry name" value="SDRFAMILY"/>
</dbReference>
<accession>A0A4R0NK52</accession>
<keyword evidence="4" id="KW-1185">Reference proteome</keyword>
<keyword evidence="2" id="KW-0560">Oxidoreductase</keyword>
<dbReference type="SUPFAM" id="SSF51735">
    <property type="entry name" value="NAD(P)-binding Rossmann-fold domains"/>
    <property type="match status" value="1"/>
</dbReference>
<sequence>MNFKDFEGMVAIVTGAGKGIGYEIASKLVRNGASVIINDNDPELIKSASDSINAIGPGVTYPIAGDAGDIDLVQQLVDEAVQRFGKLNVVVANAGITLFGDFLKYEPQAFQDVMRVNLQGSFFLAQRASLQMIKQQSGGSILFMSSVTGQQAHKDLAAYAMTKAGLQMLAKNLVIELSEYKITVNTVAPGATLTERTLEDEDYKSTWARITPMGRAGTVDDVANAVLFLVSPQASQITGQTLVVDGGWSAVSISPF</sequence>
<evidence type="ECO:0000256" key="2">
    <source>
        <dbReference type="ARBA" id="ARBA00023002"/>
    </source>
</evidence>